<comment type="caution">
    <text evidence="4">The sequence shown here is derived from an EMBL/GenBank/DDBJ whole genome shotgun (WGS) entry which is preliminary data.</text>
</comment>
<dbReference type="InterPro" id="IPR029066">
    <property type="entry name" value="PLP-binding_barrel"/>
</dbReference>
<name>A0A6B0YUT8_9CHLR</name>
<gene>
    <name evidence="4" type="ORF">F4Y42_15660</name>
</gene>
<keyword evidence="2" id="KW-0456">Lyase</keyword>
<evidence type="ECO:0000313" key="4">
    <source>
        <dbReference type="EMBL" id="MXY94874.1"/>
    </source>
</evidence>
<reference evidence="4" key="1">
    <citation type="submission" date="2019-09" db="EMBL/GenBank/DDBJ databases">
        <title>Characterisation of the sponge microbiome using genome-centric metagenomics.</title>
        <authorList>
            <person name="Engelberts J.P."/>
            <person name="Robbins S.J."/>
            <person name="De Goeij J.M."/>
            <person name="Aranda M."/>
            <person name="Bell S.C."/>
            <person name="Webster N.S."/>
        </authorList>
    </citation>
    <scope>NUCLEOTIDE SEQUENCE</scope>
    <source>
        <strain evidence="4">SB0664_bin_27</strain>
    </source>
</reference>
<dbReference type="Pfam" id="PF01168">
    <property type="entry name" value="Ala_racemase_N"/>
    <property type="match status" value="1"/>
</dbReference>
<feature type="domain" description="D-serine dehydratase-like" evidence="3">
    <location>
        <begin position="240"/>
        <end position="333"/>
    </location>
</feature>
<dbReference type="SUPFAM" id="SSF51419">
    <property type="entry name" value="PLP-binding barrel"/>
    <property type="match status" value="1"/>
</dbReference>
<dbReference type="InterPro" id="IPR026956">
    <property type="entry name" value="D-ser_dehydrat-like_dom"/>
</dbReference>
<dbReference type="EMBL" id="VXRG01000130">
    <property type="protein sequence ID" value="MXY94874.1"/>
    <property type="molecule type" value="Genomic_DNA"/>
</dbReference>
<dbReference type="AlphaFoldDB" id="A0A6B0YUT8"/>
<dbReference type="InterPro" id="IPR042208">
    <property type="entry name" value="D-ser_dehydrat-like_sf"/>
</dbReference>
<sequence length="348" mass="38233">MRIEDLETPIGIVDLDRLSANIECLQSYLASHDIDNRPHIKTHRIPAIAHMQMEAGAVGITCQTLSEAEVMCSSGIRDIFLPYNLLSKTKLRRLMLLSRRAEMSVTADSARTVAGYAEVAAQEGAVLPVLIEMDGGYERCGVTTPEGVRELARQIDSASHLHFGGLMVYPSNPESNAFMGEAKMLLARDGLVVERVSGGSSFVMWQAHEFTEMTEHRAGMYVYGDRNLVDAGAMKLADCSYLVLATVVSRPTDDRVVLDSGSKSLAADSARKSPGHGLIVEYPQAEIFKLSEEHGHVDVSRCDRKPEIGERVSVLVNHCCVSNNLFPRVVGHRKGEVELEWPVLAKGW</sequence>
<evidence type="ECO:0000256" key="1">
    <source>
        <dbReference type="ARBA" id="ARBA00005323"/>
    </source>
</evidence>
<dbReference type="InterPro" id="IPR051466">
    <property type="entry name" value="D-amino_acid_metab_enzyme"/>
</dbReference>
<dbReference type="GO" id="GO:0008721">
    <property type="term" value="F:D-serine ammonia-lyase activity"/>
    <property type="evidence" value="ECO:0007669"/>
    <property type="project" value="TreeGrafter"/>
</dbReference>
<accession>A0A6B0YUT8</accession>
<dbReference type="InterPro" id="IPR001608">
    <property type="entry name" value="Ala_racemase_N"/>
</dbReference>
<dbReference type="SMART" id="SM01119">
    <property type="entry name" value="D-ser_dehydrat"/>
    <property type="match status" value="1"/>
</dbReference>
<dbReference type="Gene3D" id="2.40.37.20">
    <property type="entry name" value="D-serine dehydratase-like domain"/>
    <property type="match status" value="1"/>
</dbReference>
<protein>
    <submittedName>
        <fullName evidence="4">D-TA family PLP-dependent enzyme</fullName>
    </submittedName>
</protein>
<dbReference type="Pfam" id="PF14031">
    <property type="entry name" value="D-ser_dehydrat"/>
    <property type="match status" value="1"/>
</dbReference>
<comment type="similarity">
    <text evidence="1">Belongs to the DSD1 family.</text>
</comment>
<dbReference type="Gene3D" id="3.20.20.10">
    <property type="entry name" value="Alanine racemase"/>
    <property type="match status" value="1"/>
</dbReference>
<dbReference type="PANTHER" id="PTHR28004">
    <property type="entry name" value="ZGC:162816-RELATED"/>
    <property type="match status" value="1"/>
</dbReference>
<proteinExistence type="inferred from homology"/>
<dbReference type="PANTHER" id="PTHR28004:SF2">
    <property type="entry name" value="D-SERINE DEHYDRATASE"/>
    <property type="match status" value="1"/>
</dbReference>
<organism evidence="4">
    <name type="scientific">Caldilineaceae bacterium SB0664_bin_27</name>
    <dbReference type="NCBI Taxonomy" id="2605260"/>
    <lineage>
        <taxon>Bacteria</taxon>
        <taxon>Bacillati</taxon>
        <taxon>Chloroflexota</taxon>
        <taxon>Caldilineae</taxon>
        <taxon>Caldilineales</taxon>
        <taxon>Caldilineaceae</taxon>
    </lineage>
</organism>
<evidence type="ECO:0000259" key="3">
    <source>
        <dbReference type="SMART" id="SM01119"/>
    </source>
</evidence>
<dbReference type="GO" id="GO:0036088">
    <property type="term" value="P:D-serine catabolic process"/>
    <property type="evidence" value="ECO:0007669"/>
    <property type="project" value="TreeGrafter"/>
</dbReference>
<evidence type="ECO:0000256" key="2">
    <source>
        <dbReference type="ARBA" id="ARBA00023239"/>
    </source>
</evidence>